<sequence>MYYKSTSRSVSDLKAHLVLVTKYRRRVINEQILEDLISIVNNLASKWGVEIIEVNGESDHLHILFGYYPQMQLSKFVNNLKTVTSRLVNKNHAEYLKTFLGYDSVLWTSSYFIASCGGITVEKLKQYVESQNSPSET</sequence>
<gene>
    <name evidence="2" type="ORF">C7H19_25115</name>
</gene>
<dbReference type="NCBIfam" id="NF033573">
    <property type="entry name" value="transpos_IS200"/>
    <property type="match status" value="1"/>
</dbReference>
<name>A0A2T1LQK7_9CHRO</name>
<reference evidence="2 3" key="2">
    <citation type="submission" date="2018-03" db="EMBL/GenBank/DDBJ databases">
        <authorList>
            <person name="Keele B.F."/>
        </authorList>
    </citation>
    <scope>NUCLEOTIDE SEQUENCE [LARGE SCALE GENOMIC DNA]</scope>
    <source>
        <strain evidence="2 3">CCALA 016</strain>
    </source>
</reference>
<evidence type="ECO:0000313" key="3">
    <source>
        <dbReference type="Proteomes" id="UP000239001"/>
    </source>
</evidence>
<comment type="caution">
    <text evidence="2">The sequence shown here is derived from an EMBL/GenBank/DDBJ whole genome shotgun (WGS) entry which is preliminary data.</text>
</comment>
<proteinExistence type="predicted"/>
<protein>
    <submittedName>
        <fullName evidence="2">IS200/IS605 family transposase</fullName>
    </submittedName>
</protein>
<accession>A0A2T1LQK7</accession>
<dbReference type="EMBL" id="PXOH01000099">
    <property type="protein sequence ID" value="PSF26588.1"/>
    <property type="molecule type" value="Genomic_DNA"/>
</dbReference>
<feature type="domain" description="Transposase IS200-like" evidence="1">
    <location>
        <begin position="10"/>
        <end position="131"/>
    </location>
</feature>
<dbReference type="GO" id="GO:0003677">
    <property type="term" value="F:DNA binding"/>
    <property type="evidence" value="ECO:0007669"/>
    <property type="project" value="InterPro"/>
</dbReference>
<dbReference type="Proteomes" id="UP000239001">
    <property type="component" value="Unassembled WGS sequence"/>
</dbReference>
<dbReference type="InterPro" id="IPR002686">
    <property type="entry name" value="Transposase_17"/>
</dbReference>
<keyword evidence="3" id="KW-1185">Reference proteome</keyword>
<dbReference type="Pfam" id="PF01797">
    <property type="entry name" value="Y1_Tnp"/>
    <property type="match status" value="1"/>
</dbReference>
<dbReference type="SUPFAM" id="SSF143422">
    <property type="entry name" value="Transposase IS200-like"/>
    <property type="match status" value="1"/>
</dbReference>
<dbReference type="OrthoDB" id="9793729at2"/>
<dbReference type="GO" id="GO:0006313">
    <property type="term" value="P:DNA transposition"/>
    <property type="evidence" value="ECO:0007669"/>
    <property type="project" value="InterPro"/>
</dbReference>
<dbReference type="PANTHER" id="PTHR33360:SF2">
    <property type="entry name" value="TRANSPOSASE FOR INSERTION SEQUENCE ELEMENT IS200"/>
    <property type="match status" value="1"/>
</dbReference>
<organism evidence="2 3">
    <name type="scientific">Aphanothece hegewaldii CCALA 016</name>
    <dbReference type="NCBI Taxonomy" id="2107694"/>
    <lineage>
        <taxon>Bacteria</taxon>
        <taxon>Bacillati</taxon>
        <taxon>Cyanobacteriota</taxon>
        <taxon>Cyanophyceae</taxon>
        <taxon>Oscillatoriophycideae</taxon>
        <taxon>Chroococcales</taxon>
        <taxon>Aphanothecaceae</taxon>
        <taxon>Aphanothece</taxon>
    </lineage>
</organism>
<dbReference type="RefSeq" id="WP_106459622.1">
    <property type="nucleotide sequence ID" value="NZ_PXOH01000099.1"/>
</dbReference>
<dbReference type="Gene3D" id="3.30.70.1290">
    <property type="entry name" value="Transposase IS200-like"/>
    <property type="match status" value="1"/>
</dbReference>
<dbReference type="InterPro" id="IPR036515">
    <property type="entry name" value="Transposase_17_sf"/>
</dbReference>
<evidence type="ECO:0000259" key="1">
    <source>
        <dbReference type="SMART" id="SM01321"/>
    </source>
</evidence>
<dbReference type="AlphaFoldDB" id="A0A2T1LQK7"/>
<dbReference type="GO" id="GO:0004803">
    <property type="term" value="F:transposase activity"/>
    <property type="evidence" value="ECO:0007669"/>
    <property type="project" value="InterPro"/>
</dbReference>
<reference evidence="2 3" key="1">
    <citation type="submission" date="2018-03" db="EMBL/GenBank/DDBJ databases">
        <title>The ancient ancestry and fast evolution of plastids.</title>
        <authorList>
            <person name="Moore K.R."/>
            <person name="Magnabosco C."/>
            <person name="Momper L."/>
            <person name="Gold D.A."/>
            <person name="Bosak T."/>
            <person name="Fournier G.P."/>
        </authorList>
    </citation>
    <scope>NUCLEOTIDE SEQUENCE [LARGE SCALE GENOMIC DNA]</scope>
    <source>
        <strain evidence="2 3">CCALA 016</strain>
    </source>
</reference>
<evidence type="ECO:0000313" key="2">
    <source>
        <dbReference type="EMBL" id="PSF26588.1"/>
    </source>
</evidence>
<dbReference type="SMART" id="SM01321">
    <property type="entry name" value="Y1_Tnp"/>
    <property type="match status" value="1"/>
</dbReference>
<dbReference type="PANTHER" id="PTHR33360">
    <property type="entry name" value="TRANSPOSASE FOR INSERTION SEQUENCE ELEMENT IS200"/>
    <property type="match status" value="1"/>
</dbReference>